<protein>
    <submittedName>
        <fullName evidence="3">Uncharacterized protein</fullName>
    </submittedName>
</protein>
<organism evidence="3 4">
    <name type="scientific">Sordaria brevicollis</name>
    <dbReference type="NCBI Taxonomy" id="83679"/>
    <lineage>
        <taxon>Eukaryota</taxon>
        <taxon>Fungi</taxon>
        <taxon>Dikarya</taxon>
        <taxon>Ascomycota</taxon>
        <taxon>Pezizomycotina</taxon>
        <taxon>Sordariomycetes</taxon>
        <taxon>Sordariomycetidae</taxon>
        <taxon>Sordariales</taxon>
        <taxon>Sordariaceae</taxon>
        <taxon>Sordaria</taxon>
    </lineage>
</organism>
<evidence type="ECO:0000256" key="2">
    <source>
        <dbReference type="PIRSR" id="PIRSR001365-2"/>
    </source>
</evidence>
<feature type="active site" description="Proton donor/acceptor" evidence="1">
    <location>
        <position position="146"/>
    </location>
</feature>
<dbReference type="SMART" id="SM01130">
    <property type="entry name" value="DHDPS"/>
    <property type="match status" value="1"/>
</dbReference>
<keyword evidence="4" id="KW-1185">Reference proteome</keyword>
<feature type="active site" description="Schiff-base intermediate with substrate" evidence="1">
    <location>
        <position position="177"/>
    </location>
</feature>
<comment type="caution">
    <text evidence="3">The sequence shown here is derived from an EMBL/GenBank/DDBJ whole genome shotgun (WGS) entry which is preliminary data.</text>
</comment>
<dbReference type="AlphaFoldDB" id="A0AAE0PMG5"/>
<dbReference type="InterPro" id="IPR013785">
    <property type="entry name" value="Aldolase_TIM"/>
</dbReference>
<dbReference type="SUPFAM" id="SSF51569">
    <property type="entry name" value="Aldolase"/>
    <property type="match status" value="1"/>
</dbReference>
<evidence type="ECO:0000256" key="1">
    <source>
        <dbReference type="PIRSR" id="PIRSR001365-1"/>
    </source>
</evidence>
<dbReference type="InterPro" id="IPR002220">
    <property type="entry name" value="DapA-like"/>
</dbReference>
<evidence type="ECO:0000313" key="3">
    <source>
        <dbReference type="EMBL" id="KAK3402255.1"/>
    </source>
</evidence>
<dbReference type="Pfam" id="PF00701">
    <property type="entry name" value="DHDPS"/>
    <property type="match status" value="1"/>
</dbReference>
<dbReference type="Proteomes" id="UP001281003">
    <property type="component" value="Unassembled WGS sequence"/>
</dbReference>
<sequence length="345" mass="37051">MAPPIPPPGIWVPSITLFNPSSDKIDLPSQSLYFKYLASPAIGLAGLLILGTNAETFLLTRSERLALLQCARESVPAGFPIMAGVSGHSTAQVKEFIDDAVEARADYVLVLPPGYFGPRGPEGGMKMVEQFFDDIATYSPLPVLIYNFPGVCNGIDLSSSFITKLAKKWPKKVVGCKLTCGSVAKITRLAADLDPKEFAIFGGQSDFLVGGLAAGSSGCIAAFGNVMPRGLVKVYEDWMRAEAVGDKKRKGEILTRHGRLAKVEEHLKADGIAAVKYAAGLSTAVRARVVKVSYVTGDGGNGKGEELFRPRKPYLEVGEETKRRIREAVDQGFELGLDPPMGRDC</sequence>
<evidence type="ECO:0000313" key="4">
    <source>
        <dbReference type="Proteomes" id="UP001281003"/>
    </source>
</evidence>
<dbReference type="PANTHER" id="PTHR12128:SF47">
    <property type="entry name" value="DIHYDRODIPICOLINATE SYNTHASE-RELATED"/>
    <property type="match status" value="1"/>
</dbReference>
<dbReference type="CDD" id="cd00408">
    <property type="entry name" value="DHDPS-like"/>
    <property type="match status" value="1"/>
</dbReference>
<reference evidence="3" key="1">
    <citation type="journal article" date="2023" name="Mol. Phylogenet. Evol.">
        <title>Genome-scale phylogeny and comparative genomics of the fungal order Sordariales.</title>
        <authorList>
            <person name="Hensen N."/>
            <person name="Bonometti L."/>
            <person name="Westerberg I."/>
            <person name="Brannstrom I.O."/>
            <person name="Guillou S."/>
            <person name="Cros-Aarteil S."/>
            <person name="Calhoun S."/>
            <person name="Haridas S."/>
            <person name="Kuo A."/>
            <person name="Mondo S."/>
            <person name="Pangilinan J."/>
            <person name="Riley R."/>
            <person name="LaButti K."/>
            <person name="Andreopoulos B."/>
            <person name="Lipzen A."/>
            <person name="Chen C."/>
            <person name="Yan M."/>
            <person name="Daum C."/>
            <person name="Ng V."/>
            <person name="Clum A."/>
            <person name="Steindorff A."/>
            <person name="Ohm R.A."/>
            <person name="Martin F."/>
            <person name="Silar P."/>
            <person name="Natvig D.O."/>
            <person name="Lalanne C."/>
            <person name="Gautier V."/>
            <person name="Ament-Velasquez S.L."/>
            <person name="Kruys A."/>
            <person name="Hutchinson M.I."/>
            <person name="Powell A.J."/>
            <person name="Barry K."/>
            <person name="Miller A.N."/>
            <person name="Grigoriev I.V."/>
            <person name="Debuchy R."/>
            <person name="Gladieux P."/>
            <person name="Hiltunen Thoren M."/>
            <person name="Johannesson H."/>
        </authorList>
    </citation>
    <scope>NUCLEOTIDE SEQUENCE</scope>
    <source>
        <strain evidence="3">FGSC 1904</strain>
    </source>
</reference>
<reference evidence="3" key="2">
    <citation type="submission" date="2023-07" db="EMBL/GenBank/DDBJ databases">
        <authorList>
            <consortium name="Lawrence Berkeley National Laboratory"/>
            <person name="Haridas S."/>
            <person name="Hensen N."/>
            <person name="Bonometti L."/>
            <person name="Westerberg I."/>
            <person name="Brannstrom I.O."/>
            <person name="Guillou S."/>
            <person name="Cros-Aarteil S."/>
            <person name="Calhoun S."/>
            <person name="Kuo A."/>
            <person name="Mondo S."/>
            <person name="Pangilinan J."/>
            <person name="Riley R."/>
            <person name="LaButti K."/>
            <person name="Andreopoulos B."/>
            <person name="Lipzen A."/>
            <person name="Chen C."/>
            <person name="Yanf M."/>
            <person name="Daum C."/>
            <person name="Ng V."/>
            <person name="Clum A."/>
            <person name="Steindorff A."/>
            <person name="Ohm R."/>
            <person name="Martin F."/>
            <person name="Silar P."/>
            <person name="Natvig D."/>
            <person name="Lalanne C."/>
            <person name="Gautier V."/>
            <person name="Ament-velasquez S.L."/>
            <person name="Kruys A."/>
            <person name="Hutchinson M.I."/>
            <person name="Powell A.J."/>
            <person name="Barry K."/>
            <person name="Miller A.N."/>
            <person name="Grigoriev I.V."/>
            <person name="Debuchy R."/>
            <person name="Gladieux P."/>
            <person name="Thoren M.H."/>
            <person name="Johannesson H."/>
        </authorList>
    </citation>
    <scope>NUCLEOTIDE SEQUENCE</scope>
    <source>
        <strain evidence="3">FGSC 1904</strain>
    </source>
</reference>
<name>A0AAE0PMG5_SORBR</name>
<dbReference type="EMBL" id="JAUTDP010000002">
    <property type="protein sequence ID" value="KAK3402255.1"/>
    <property type="molecule type" value="Genomic_DNA"/>
</dbReference>
<dbReference type="PANTHER" id="PTHR12128">
    <property type="entry name" value="DIHYDRODIPICOLINATE SYNTHASE"/>
    <property type="match status" value="1"/>
</dbReference>
<proteinExistence type="predicted"/>
<gene>
    <name evidence="3" type="ORF">B0T20DRAFT_403903</name>
</gene>
<accession>A0AAE0PMG5</accession>
<feature type="binding site" evidence="2">
    <location>
        <position position="220"/>
    </location>
    <ligand>
        <name>pyruvate</name>
        <dbReference type="ChEBI" id="CHEBI:15361"/>
    </ligand>
</feature>
<dbReference type="Gene3D" id="3.20.20.70">
    <property type="entry name" value="Aldolase class I"/>
    <property type="match status" value="1"/>
</dbReference>
<dbReference type="GO" id="GO:0008840">
    <property type="term" value="F:4-hydroxy-tetrahydrodipicolinate synthase activity"/>
    <property type="evidence" value="ECO:0007669"/>
    <property type="project" value="TreeGrafter"/>
</dbReference>